<keyword evidence="1" id="KW-1133">Transmembrane helix</keyword>
<protein>
    <recommendedName>
        <fullName evidence="4">Transmembrane protein</fullName>
    </recommendedName>
</protein>
<evidence type="ECO:0008006" key="4">
    <source>
        <dbReference type="Google" id="ProtNLM"/>
    </source>
</evidence>
<keyword evidence="1" id="KW-0812">Transmembrane</keyword>
<dbReference type="Proteomes" id="UP000692954">
    <property type="component" value="Unassembled WGS sequence"/>
</dbReference>
<comment type="caution">
    <text evidence="2">The sequence shown here is derived from an EMBL/GenBank/DDBJ whole genome shotgun (WGS) entry which is preliminary data.</text>
</comment>
<accession>A0A8S1RQR7</accession>
<name>A0A8S1RQR7_9CILI</name>
<sequence length="254" mass="31454">MKRIVKKIEQEKRKRLIYIIINRQLHKKKECKKLYQITRRHRTDINFIQLADIIQIFSDQTEIPKEDLNNKLDVKLPKRQRNFINLSLKVKFKNKRKKHLLKFIILICLIKKNLKYIQVHLQNQCSQNLNFMKKENYQIIKIRINGLRNLRKRRFLNFKINLRLILFHFLCLFQLIIQIFFLLQEYIMLILLVFIRKIFKRFMERKQIERKKWRNQILKIQIQNVNLILKLIKMCLQKIKIIILMKQRNGIKLP</sequence>
<keyword evidence="3" id="KW-1185">Reference proteome</keyword>
<evidence type="ECO:0000313" key="2">
    <source>
        <dbReference type="EMBL" id="CAD8129642.1"/>
    </source>
</evidence>
<proteinExistence type="predicted"/>
<feature type="transmembrane region" description="Helical" evidence="1">
    <location>
        <begin position="160"/>
        <end position="180"/>
    </location>
</feature>
<gene>
    <name evidence="2" type="ORF">PSON_ATCC_30995.1.T2360006</name>
</gene>
<keyword evidence="1" id="KW-0472">Membrane</keyword>
<dbReference type="EMBL" id="CAJJDN010000236">
    <property type="protein sequence ID" value="CAD8129642.1"/>
    <property type="molecule type" value="Genomic_DNA"/>
</dbReference>
<evidence type="ECO:0000256" key="1">
    <source>
        <dbReference type="SAM" id="Phobius"/>
    </source>
</evidence>
<organism evidence="2 3">
    <name type="scientific">Paramecium sonneborni</name>
    <dbReference type="NCBI Taxonomy" id="65129"/>
    <lineage>
        <taxon>Eukaryota</taxon>
        <taxon>Sar</taxon>
        <taxon>Alveolata</taxon>
        <taxon>Ciliophora</taxon>
        <taxon>Intramacronucleata</taxon>
        <taxon>Oligohymenophorea</taxon>
        <taxon>Peniculida</taxon>
        <taxon>Parameciidae</taxon>
        <taxon>Paramecium</taxon>
    </lineage>
</organism>
<reference evidence="2" key="1">
    <citation type="submission" date="2021-01" db="EMBL/GenBank/DDBJ databases">
        <authorList>
            <consortium name="Genoscope - CEA"/>
            <person name="William W."/>
        </authorList>
    </citation>
    <scope>NUCLEOTIDE SEQUENCE</scope>
</reference>
<dbReference type="AlphaFoldDB" id="A0A8S1RQR7"/>
<evidence type="ECO:0000313" key="3">
    <source>
        <dbReference type="Proteomes" id="UP000692954"/>
    </source>
</evidence>